<sequence>MSVGPQDVHCSILLEPSSRKIVQSTVEECREAYAIWISLAHELLKQKNLEKQEEIRSTRTAENSRAHLERQVEMEETSERSHEAANSSRSLICMLLPFLQFLLKLIKITTALVASTQVRLLSIVVLLARPQRVQVISQADYMNGMDISGSGERSSEAVAWLEKRIHHLKDEMFMVEARIERMRREYVQLKAQLKDLEHLRQLKKTI</sequence>
<keyword evidence="1" id="KW-0175">Coiled coil</keyword>
<gene>
    <name evidence="3" type="primary">VAD1_0</name>
    <name evidence="3" type="ORF">CK203_041230</name>
</gene>
<evidence type="ECO:0000313" key="3">
    <source>
        <dbReference type="EMBL" id="RVW84489.1"/>
    </source>
</evidence>
<comment type="caution">
    <text evidence="3">The sequence shown here is derived from an EMBL/GenBank/DDBJ whole genome shotgun (WGS) entry which is preliminary data.</text>
</comment>
<protein>
    <submittedName>
        <fullName evidence="3">Protein vascular associated death 1, chloroplastic</fullName>
    </submittedName>
</protein>
<dbReference type="EMBL" id="QGNW01000215">
    <property type="protein sequence ID" value="RVW84489.1"/>
    <property type="molecule type" value="Genomic_DNA"/>
</dbReference>
<accession>A0A438HJB7</accession>
<evidence type="ECO:0000313" key="4">
    <source>
        <dbReference type="Proteomes" id="UP000288805"/>
    </source>
</evidence>
<dbReference type="Proteomes" id="UP000288805">
    <property type="component" value="Unassembled WGS sequence"/>
</dbReference>
<reference evidence="3 4" key="1">
    <citation type="journal article" date="2018" name="PLoS Genet.">
        <title>Population sequencing reveals clonal diversity and ancestral inbreeding in the grapevine cultivar Chardonnay.</title>
        <authorList>
            <person name="Roach M.J."/>
            <person name="Johnson D.L."/>
            <person name="Bohlmann J."/>
            <person name="van Vuuren H.J."/>
            <person name="Jones S.J."/>
            <person name="Pretorius I.S."/>
            <person name="Schmidt S.A."/>
            <person name="Borneman A.R."/>
        </authorList>
    </citation>
    <scope>NUCLEOTIDE SEQUENCE [LARGE SCALE GENOMIC DNA]</scope>
    <source>
        <strain evidence="4">cv. Chardonnay</strain>
        <tissue evidence="3">Leaf</tissue>
    </source>
</reference>
<dbReference type="PANTHER" id="PTHR47666">
    <property type="entry name" value="PROTEIN VASCULAR ASSOCIATED DEATH 1, CHLOROPLASTIC"/>
    <property type="match status" value="1"/>
</dbReference>
<evidence type="ECO:0000256" key="1">
    <source>
        <dbReference type="SAM" id="Coils"/>
    </source>
</evidence>
<name>A0A438HJB7_VITVI</name>
<evidence type="ECO:0000256" key="2">
    <source>
        <dbReference type="SAM" id="MobiDB-lite"/>
    </source>
</evidence>
<feature type="coiled-coil region" evidence="1">
    <location>
        <begin position="165"/>
        <end position="199"/>
    </location>
</feature>
<organism evidence="3 4">
    <name type="scientific">Vitis vinifera</name>
    <name type="common">Grape</name>
    <dbReference type="NCBI Taxonomy" id="29760"/>
    <lineage>
        <taxon>Eukaryota</taxon>
        <taxon>Viridiplantae</taxon>
        <taxon>Streptophyta</taxon>
        <taxon>Embryophyta</taxon>
        <taxon>Tracheophyta</taxon>
        <taxon>Spermatophyta</taxon>
        <taxon>Magnoliopsida</taxon>
        <taxon>eudicotyledons</taxon>
        <taxon>Gunneridae</taxon>
        <taxon>Pentapetalae</taxon>
        <taxon>rosids</taxon>
        <taxon>Vitales</taxon>
        <taxon>Vitaceae</taxon>
        <taxon>Viteae</taxon>
        <taxon>Vitis</taxon>
    </lineage>
</organism>
<dbReference type="PANTHER" id="PTHR47666:SF1">
    <property type="entry name" value="PROTEIN VASCULAR ASSOCIATED DEATH 1, CHLOROPLASTIC"/>
    <property type="match status" value="1"/>
</dbReference>
<proteinExistence type="predicted"/>
<dbReference type="AlphaFoldDB" id="A0A438HJB7"/>
<feature type="region of interest" description="Disordered" evidence="2">
    <location>
        <begin position="55"/>
        <end position="83"/>
    </location>
</feature>